<accession>A0A5F7ZTB2</accession>
<dbReference type="VEuPathDB" id="HostDB:ENSMMUG00000060668"/>
<dbReference type="GeneTree" id="ENSGT00940000163244"/>
<organism evidence="2 3">
    <name type="scientific">Macaca mulatta</name>
    <name type="common">Rhesus macaque</name>
    <dbReference type="NCBI Taxonomy" id="9544"/>
    <lineage>
        <taxon>Eukaryota</taxon>
        <taxon>Metazoa</taxon>
        <taxon>Chordata</taxon>
        <taxon>Craniata</taxon>
        <taxon>Vertebrata</taxon>
        <taxon>Euteleostomi</taxon>
        <taxon>Mammalia</taxon>
        <taxon>Eutheria</taxon>
        <taxon>Euarchontoglires</taxon>
        <taxon>Primates</taxon>
        <taxon>Haplorrhini</taxon>
        <taxon>Catarrhini</taxon>
        <taxon>Cercopithecidae</taxon>
        <taxon>Cercopithecinae</taxon>
        <taxon>Macaca</taxon>
    </lineage>
</organism>
<reference evidence="2" key="2">
    <citation type="submission" date="2019-01" db="EMBL/GenBank/DDBJ databases">
        <authorList>
            <person name="Graves T."/>
            <person name="Eichler E.E."/>
            <person name="Wilson R.K."/>
        </authorList>
    </citation>
    <scope>NUCLEOTIDE SEQUENCE [LARGE SCALE GENOMIC DNA]</scope>
    <source>
        <strain evidence="2">17573</strain>
    </source>
</reference>
<name>A0A5F7ZTB2_MACMU</name>
<dbReference type="AlphaFoldDB" id="A0A5F7ZTB2"/>
<reference evidence="2" key="3">
    <citation type="submission" date="2025-08" db="UniProtKB">
        <authorList>
            <consortium name="Ensembl"/>
        </authorList>
    </citation>
    <scope>IDENTIFICATION</scope>
    <source>
        <strain evidence="2">17573</strain>
    </source>
</reference>
<dbReference type="Proteomes" id="UP000006718">
    <property type="component" value="Chromosome 17"/>
</dbReference>
<proteinExistence type="predicted"/>
<evidence type="ECO:0000313" key="3">
    <source>
        <dbReference type="Proteomes" id="UP000006718"/>
    </source>
</evidence>
<reference evidence="3" key="1">
    <citation type="journal article" date="2007" name="Science">
        <title>Evolutionary and biomedical insights from the rhesus macaque genome.</title>
        <authorList>
            <person name="Gibbs R.A."/>
            <person name="Rogers J."/>
            <person name="Katze M.G."/>
            <person name="Bumgarner R."/>
            <person name="Weinstock G.M."/>
            <person name="Mardis E.R."/>
            <person name="Remington K.A."/>
            <person name="Strausberg R.L."/>
            <person name="Venter J.C."/>
            <person name="Wilson R.K."/>
            <person name="Batzer M.A."/>
            <person name="Bustamante C.D."/>
            <person name="Eichler E.E."/>
            <person name="Hahn M.W."/>
            <person name="Hardison R.C."/>
            <person name="Makova K.D."/>
            <person name="Miller W."/>
            <person name="Milosavljevic A."/>
            <person name="Palermo R.E."/>
            <person name="Siepel A."/>
            <person name="Sikela J.M."/>
            <person name="Attaway T."/>
            <person name="Bell S."/>
            <person name="Bernard K.E."/>
            <person name="Buhay C.J."/>
            <person name="Chandrabose M.N."/>
            <person name="Dao M."/>
            <person name="Davis C."/>
            <person name="Delehaunty K.D."/>
            <person name="Ding Y."/>
            <person name="Dinh H.H."/>
            <person name="Dugan-Rocha S."/>
            <person name="Fulton L.A."/>
            <person name="Gabisi R.A."/>
            <person name="Garner T.T."/>
            <person name="Godfrey J."/>
            <person name="Hawes A.C."/>
            <person name="Hernandez J."/>
            <person name="Hines S."/>
            <person name="Holder M."/>
            <person name="Hume J."/>
            <person name="Jhangiani S.N."/>
            <person name="Joshi V."/>
            <person name="Khan Z.M."/>
            <person name="Kirkness E.F."/>
            <person name="Cree A."/>
            <person name="Fowler R.G."/>
            <person name="Lee S."/>
            <person name="Lewis L.R."/>
            <person name="Li Z."/>
            <person name="Liu Y.-S."/>
            <person name="Moore S.M."/>
            <person name="Muzny D."/>
            <person name="Nazareth L.V."/>
            <person name="Ngo D.N."/>
            <person name="Okwuonu G.O."/>
            <person name="Pai G."/>
            <person name="Parker D."/>
            <person name="Paul H.A."/>
            <person name="Pfannkoch C."/>
            <person name="Pohl C.S."/>
            <person name="Rogers Y.-H.C."/>
            <person name="Ruiz S.J."/>
            <person name="Sabo A."/>
            <person name="Santibanez J."/>
            <person name="Schneider B.W."/>
            <person name="Smith S.M."/>
            <person name="Sodergren E."/>
            <person name="Svatek A.F."/>
            <person name="Utterback T.R."/>
            <person name="Vattathil S."/>
            <person name="Warren W."/>
            <person name="White C.S."/>
            <person name="Chinwalla A.T."/>
            <person name="Feng Y."/>
            <person name="Halpern A.L."/>
            <person name="Hillier L.W."/>
            <person name="Huang X."/>
            <person name="Minx P."/>
            <person name="Nelson J.O."/>
            <person name="Pepin K.H."/>
            <person name="Qin X."/>
            <person name="Sutton G.G."/>
            <person name="Venter E."/>
            <person name="Walenz B.P."/>
            <person name="Wallis J.W."/>
            <person name="Worley K.C."/>
            <person name="Yang S.-P."/>
            <person name="Jones S.M."/>
            <person name="Marra M.A."/>
            <person name="Rocchi M."/>
            <person name="Schein J.E."/>
            <person name="Baertsch R."/>
            <person name="Clarke L."/>
            <person name="Csuros M."/>
            <person name="Glasscock J."/>
            <person name="Harris R.A."/>
            <person name="Havlak P."/>
            <person name="Jackson A.R."/>
            <person name="Jiang H."/>
            <person name="Liu Y."/>
            <person name="Messina D.N."/>
            <person name="Shen Y."/>
            <person name="Song H.X.-Z."/>
            <person name="Wylie T."/>
            <person name="Zhang L."/>
            <person name="Birney E."/>
            <person name="Han K."/>
            <person name="Konkel M.K."/>
            <person name="Lee J."/>
            <person name="Smit A.F.A."/>
            <person name="Ullmer B."/>
            <person name="Wang H."/>
            <person name="Xing J."/>
            <person name="Burhans R."/>
            <person name="Cheng Z."/>
            <person name="Karro J.E."/>
            <person name="Ma J."/>
            <person name="Raney B."/>
            <person name="She X."/>
            <person name="Cox M.J."/>
            <person name="Demuth J.P."/>
            <person name="Dumas L.J."/>
            <person name="Han S.-G."/>
            <person name="Hopkins J."/>
            <person name="Karimpour-Fard A."/>
            <person name="Kim Y.H."/>
            <person name="Pollack J.R."/>
            <person name="Vinar T."/>
            <person name="Addo-Quaye C."/>
            <person name="Degenhardt J."/>
            <person name="Denby A."/>
            <person name="Hubisz M.J."/>
            <person name="Indap A."/>
            <person name="Kosiol C."/>
            <person name="Lahn B.T."/>
            <person name="Lawson H.A."/>
            <person name="Marklein A."/>
            <person name="Nielsen R."/>
            <person name="Vallender E.J."/>
            <person name="Clark A.G."/>
            <person name="Ferguson B."/>
            <person name="Hernandez R.D."/>
            <person name="Hirani K."/>
            <person name="Kehrer-Sawatzki H."/>
            <person name="Kolb J."/>
            <person name="Patil S."/>
            <person name="Pu L.-L."/>
            <person name="Ren Y."/>
            <person name="Smith D.G."/>
            <person name="Wheeler D.A."/>
            <person name="Schenck I."/>
            <person name="Ball E.V."/>
            <person name="Chen R."/>
            <person name="Cooper D.N."/>
            <person name="Giardine B."/>
            <person name="Hsu F."/>
            <person name="Kent W.J."/>
            <person name="Lesk A."/>
            <person name="Nelson D.L."/>
            <person name="O'brien W.E."/>
            <person name="Pruefer K."/>
            <person name="Stenson P.D."/>
            <person name="Wallace J.C."/>
            <person name="Ke H."/>
            <person name="Liu X.-M."/>
            <person name="Wang P."/>
            <person name="Xiang A.P."/>
            <person name="Yang F."/>
            <person name="Barber G.P."/>
            <person name="Haussler D."/>
            <person name="Karolchik D."/>
            <person name="Kern A.D."/>
            <person name="Kuhn R.M."/>
            <person name="Smith K.E."/>
            <person name="Zwieg A.S."/>
        </authorList>
    </citation>
    <scope>NUCLEOTIDE SEQUENCE [LARGE SCALE GENOMIC DNA]</scope>
    <source>
        <strain evidence="3">17573</strain>
    </source>
</reference>
<dbReference type="Bgee" id="ENSMMUG00000060668">
    <property type="expression patterns" value="Expressed in spleen and 4 other cell types or tissues"/>
</dbReference>
<reference evidence="2" key="4">
    <citation type="submission" date="2025-09" db="UniProtKB">
        <authorList>
            <consortium name="Ensembl"/>
        </authorList>
    </citation>
    <scope>IDENTIFICATION</scope>
    <source>
        <strain evidence="2">17573</strain>
    </source>
</reference>
<keyword evidence="3" id="KW-1185">Reference proteome</keyword>
<dbReference type="InParanoid" id="A0A5F7ZTB2"/>
<dbReference type="Ensembl" id="ENSMMUT00000099494.1">
    <property type="protein sequence ID" value="ENSMMUP00000068398.1"/>
    <property type="gene ID" value="ENSMMUG00000060668.1"/>
</dbReference>
<evidence type="ECO:0000313" key="2">
    <source>
        <dbReference type="Ensembl" id="ENSMMUP00000068398.1"/>
    </source>
</evidence>
<sequence>MQEQDHGGRNMARQKKRGQLWGDRRLEAQVKATKCARKGWAHWLMPVIQALWEAEAGRSLEVRRLRPAWPTWRNSISTKNRKKLAGRGATCLWSQLLGKLRLENRLNWVAEVAVSQDHANCTPARETERDPVSKKKKKK</sequence>
<evidence type="ECO:0000256" key="1">
    <source>
        <dbReference type="SAM" id="MobiDB-lite"/>
    </source>
</evidence>
<feature type="region of interest" description="Disordered" evidence="1">
    <location>
        <begin position="119"/>
        <end position="139"/>
    </location>
</feature>
<protein>
    <submittedName>
        <fullName evidence="2">Uncharacterized protein</fullName>
    </submittedName>
</protein>